<dbReference type="Pfam" id="PF03645">
    <property type="entry name" value="Tctex-1"/>
    <property type="match status" value="1"/>
</dbReference>
<dbReference type="GO" id="GO:0005868">
    <property type="term" value="C:cytoplasmic dynein complex"/>
    <property type="evidence" value="ECO:0007669"/>
    <property type="project" value="TreeGrafter"/>
</dbReference>
<dbReference type="Gene3D" id="3.30.1140.40">
    <property type="entry name" value="Tctex-1"/>
    <property type="match status" value="1"/>
</dbReference>
<dbReference type="CDD" id="cd21459">
    <property type="entry name" value="DLC-like_TCTEX1D2"/>
    <property type="match status" value="1"/>
</dbReference>
<organism evidence="3 4">
    <name type="scientific">Glossina brevipalpis</name>
    <dbReference type="NCBI Taxonomy" id="37001"/>
    <lineage>
        <taxon>Eukaryota</taxon>
        <taxon>Metazoa</taxon>
        <taxon>Ecdysozoa</taxon>
        <taxon>Arthropoda</taxon>
        <taxon>Hexapoda</taxon>
        <taxon>Insecta</taxon>
        <taxon>Pterygota</taxon>
        <taxon>Neoptera</taxon>
        <taxon>Endopterygota</taxon>
        <taxon>Diptera</taxon>
        <taxon>Brachycera</taxon>
        <taxon>Muscomorpha</taxon>
        <taxon>Hippoboscoidea</taxon>
        <taxon>Glossinidae</taxon>
        <taxon>Glossina</taxon>
    </lineage>
</organism>
<protein>
    <recommendedName>
        <fullName evidence="5">Dynein light chain</fullName>
    </recommendedName>
</protein>
<dbReference type="VEuPathDB" id="VectorBase:GBRI003903"/>
<feature type="region of interest" description="Disordered" evidence="2">
    <location>
        <begin position="1"/>
        <end position="24"/>
    </location>
</feature>
<name>A0A1A9W2D0_9MUSC</name>
<proteinExistence type="inferred from homology"/>
<dbReference type="GO" id="GO:0005737">
    <property type="term" value="C:cytoplasm"/>
    <property type="evidence" value="ECO:0007669"/>
    <property type="project" value="TreeGrafter"/>
</dbReference>
<evidence type="ECO:0000256" key="1">
    <source>
        <dbReference type="ARBA" id="ARBA00005361"/>
    </source>
</evidence>
<dbReference type="AlphaFoldDB" id="A0A1A9W2D0"/>
<dbReference type="InterPro" id="IPR005334">
    <property type="entry name" value="Tctex-1-like"/>
</dbReference>
<dbReference type="GO" id="GO:0007018">
    <property type="term" value="P:microtubule-based movement"/>
    <property type="evidence" value="ECO:0007669"/>
    <property type="project" value="TreeGrafter"/>
</dbReference>
<evidence type="ECO:0008006" key="5">
    <source>
        <dbReference type="Google" id="ProtNLM"/>
    </source>
</evidence>
<keyword evidence="4" id="KW-1185">Reference proteome</keyword>
<dbReference type="InterPro" id="IPR038586">
    <property type="entry name" value="Tctex-1-like_sf"/>
</dbReference>
<dbReference type="PANTHER" id="PTHR21255:SF7">
    <property type="entry name" value="DYNEIN LIGHT CHAIN TCTEX-TYPE PROTEIN 2B"/>
    <property type="match status" value="1"/>
</dbReference>
<sequence>MHKGSVKHEARESTSLRKKQQDAAKYKMRPTLDEAFKTQNIRQIIREVVHDKLQGKAYNVDDIGQWIRDIADTVNTTVQERLLMPRYKYVVQVMIGQQTGAGCHYFAKCYWDVDTDSHISFTYTNPTLFCVCTVFGIYLY</sequence>
<accession>A0A1A9W2D0</accession>
<evidence type="ECO:0000313" key="4">
    <source>
        <dbReference type="Proteomes" id="UP000091820"/>
    </source>
</evidence>
<reference evidence="3" key="2">
    <citation type="submission" date="2020-05" db="UniProtKB">
        <authorList>
            <consortium name="EnsemblMetazoa"/>
        </authorList>
    </citation>
    <scope>IDENTIFICATION</scope>
    <source>
        <strain evidence="3">IAEA</strain>
    </source>
</reference>
<dbReference type="PANTHER" id="PTHR21255">
    <property type="entry name" value="T-COMPLEX-ASSOCIATED-TESTIS-EXPRESSED 1/ DYNEIN LIGHT CHAIN"/>
    <property type="match status" value="1"/>
</dbReference>
<reference evidence="4" key="1">
    <citation type="submission" date="2014-03" db="EMBL/GenBank/DDBJ databases">
        <authorList>
            <person name="Aksoy S."/>
            <person name="Warren W."/>
            <person name="Wilson R.K."/>
        </authorList>
    </citation>
    <scope>NUCLEOTIDE SEQUENCE [LARGE SCALE GENOMIC DNA]</scope>
    <source>
        <strain evidence="4">IAEA</strain>
    </source>
</reference>
<comment type="similarity">
    <text evidence="1">Belongs to the dynein light chain Tctex-type family.</text>
</comment>
<dbReference type="EnsemblMetazoa" id="GBRI003903-RA">
    <property type="protein sequence ID" value="GBRI003903-PA"/>
    <property type="gene ID" value="GBRI003903"/>
</dbReference>
<dbReference type="GO" id="GO:0045505">
    <property type="term" value="F:dynein intermediate chain binding"/>
    <property type="evidence" value="ECO:0007669"/>
    <property type="project" value="TreeGrafter"/>
</dbReference>
<dbReference type="STRING" id="37001.A0A1A9W2D0"/>
<dbReference type="Proteomes" id="UP000091820">
    <property type="component" value="Unassembled WGS sequence"/>
</dbReference>
<evidence type="ECO:0000313" key="3">
    <source>
        <dbReference type="EnsemblMetazoa" id="GBRI003903-PA"/>
    </source>
</evidence>
<evidence type="ECO:0000256" key="2">
    <source>
        <dbReference type="SAM" id="MobiDB-lite"/>
    </source>
</evidence>